<proteinExistence type="predicted"/>
<dbReference type="AlphaFoldDB" id="L7VMD9"/>
<keyword evidence="2" id="KW-1185">Reference proteome</keyword>
<dbReference type="EMBL" id="CP004044">
    <property type="protein sequence ID" value="AGC67917.1"/>
    <property type="molecule type" value="Genomic_DNA"/>
</dbReference>
<dbReference type="PATRIC" id="fig|1121335.3.peg.895"/>
<reference evidence="1 2" key="1">
    <citation type="journal article" date="2013" name="Genome Announc.">
        <title>Complete genome sequence of Clostridium stercorarium subsp. stercorarium strain DSM 8532, a thermophilic degrader of plant cell wall fibers.</title>
        <authorList>
            <person name="Poehlein A."/>
            <person name="Zverlov V.V."/>
            <person name="Daniel R."/>
            <person name="Schwarz W.H."/>
            <person name="Liebl W."/>
        </authorList>
    </citation>
    <scope>NUCLEOTIDE SEQUENCE [LARGE SCALE GENOMIC DNA]</scope>
    <source>
        <strain evidence="2">ATCC 35414 / DSM 8532 / NCIMB 11754</strain>
    </source>
</reference>
<gene>
    <name evidence="1" type="ordered locus">Cst_c09190</name>
</gene>
<evidence type="ECO:0000313" key="2">
    <source>
        <dbReference type="Proteomes" id="UP000011220"/>
    </source>
</evidence>
<dbReference type="STRING" id="1121335.Cst_c09190"/>
<protein>
    <submittedName>
        <fullName evidence="1">Uncharacterized protein</fullName>
    </submittedName>
</protein>
<name>L7VMD9_THES1</name>
<organism evidence="1 2">
    <name type="scientific">Thermoclostridium stercorarium (strain ATCC 35414 / DSM 8532 / NCIMB 11754)</name>
    <name type="common">Clostridium stercorarium</name>
    <dbReference type="NCBI Taxonomy" id="1121335"/>
    <lineage>
        <taxon>Bacteria</taxon>
        <taxon>Bacillati</taxon>
        <taxon>Bacillota</taxon>
        <taxon>Clostridia</taxon>
        <taxon>Eubacteriales</taxon>
        <taxon>Oscillospiraceae</taxon>
        <taxon>Thermoclostridium</taxon>
    </lineage>
</organism>
<dbReference type="Proteomes" id="UP000011220">
    <property type="component" value="Chromosome"/>
</dbReference>
<sequence length="41" mass="5136">MFMDEMVKEMDAVLKSQAEFKNIVYFRYWKQTTDLLFRIIR</sequence>
<dbReference type="KEGG" id="css:Cst_c09190"/>
<accession>L7VMD9</accession>
<evidence type="ECO:0000313" key="1">
    <source>
        <dbReference type="EMBL" id="AGC67917.1"/>
    </source>
</evidence>